<protein>
    <recommendedName>
        <fullName evidence="7">Excinuclease cho</fullName>
    </recommendedName>
    <alternativeName>
        <fullName evidence="9">Endonuclease cho</fullName>
    </alternativeName>
    <alternativeName>
        <fullName evidence="8">UvrC homolog protein</fullName>
    </alternativeName>
</protein>
<dbReference type="Proteomes" id="UP000037507">
    <property type="component" value="Unassembled WGS sequence"/>
</dbReference>
<gene>
    <name evidence="11" type="ORF">H663_006315</name>
</gene>
<evidence type="ECO:0000256" key="5">
    <source>
        <dbReference type="ARBA" id="ARBA00023204"/>
    </source>
</evidence>
<dbReference type="InterPro" id="IPR047296">
    <property type="entry name" value="GIY-YIG_UvrC_Cho"/>
</dbReference>
<dbReference type="RefSeq" id="WP_053170132.1">
    <property type="nucleotide sequence ID" value="NZ_LFYT02000005.1"/>
</dbReference>
<dbReference type="PROSITE" id="PS50164">
    <property type="entry name" value="GIY_YIG"/>
    <property type="match status" value="1"/>
</dbReference>
<dbReference type="AlphaFoldDB" id="A0A2T7UFX5"/>
<dbReference type="GO" id="GO:0009432">
    <property type="term" value="P:SOS response"/>
    <property type="evidence" value="ECO:0007669"/>
    <property type="project" value="UniProtKB-KW"/>
</dbReference>
<dbReference type="Gene3D" id="3.40.1440.10">
    <property type="entry name" value="GIY-YIG endonuclease"/>
    <property type="match status" value="1"/>
</dbReference>
<dbReference type="GO" id="GO:0009380">
    <property type="term" value="C:excinuclease repair complex"/>
    <property type="evidence" value="ECO:0007669"/>
    <property type="project" value="TreeGrafter"/>
</dbReference>
<evidence type="ECO:0000256" key="1">
    <source>
        <dbReference type="ARBA" id="ARBA00022763"/>
    </source>
</evidence>
<dbReference type="SMART" id="SM00465">
    <property type="entry name" value="GIYc"/>
    <property type="match status" value="1"/>
</dbReference>
<sequence>MPLPRRRRDDFEDSRLYEYPQHLRGAIEDAPTGAGVYIFHGQEGDLPLYIGKSINIRARLLSHLRTPDEARMLRQTQRISHIRTAGEIGALLLEAQMIKAQHPLFNQKLRRNQQLCSLQLTGDVPQVVYARDIDFASQPELYGLYASRHAALDALRAIADQNKLCYGPLGLEKLHPGKACFRAAIRQCAGVCRGDESPTAHRERLFSSLLALRVECWPYPGAVGLVERDGEFTQIHVVQHWCYLGSAPSVETARQLSQTASQVAAHFDADGYKILCRPVLTRSVEILAL</sequence>
<dbReference type="NCBIfam" id="NF007833">
    <property type="entry name" value="PRK10545.1"/>
    <property type="match status" value="1"/>
</dbReference>
<evidence type="ECO:0000256" key="2">
    <source>
        <dbReference type="ARBA" id="ARBA00022769"/>
    </source>
</evidence>
<evidence type="ECO:0000259" key="10">
    <source>
        <dbReference type="PROSITE" id="PS50164"/>
    </source>
</evidence>
<evidence type="ECO:0000256" key="6">
    <source>
        <dbReference type="ARBA" id="ARBA00023236"/>
    </source>
</evidence>
<dbReference type="EMBL" id="LFYT02000005">
    <property type="protein sequence ID" value="PVE43603.1"/>
    <property type="molecule type" value="Genomic_DNA"/>
</dbReference>
<keyword evidence="2" id="KW-0228">DNA excision</keyword>
<dbReference type="PANTHER" id="PTHR30562">
    <property type="entry name" value="UVRC/OXIDOREDUCTASE"/>
    <property type="match status" value="1"/>
</dbReference>
<dbReference type="SUPFAM" id="SSF82771">
    <property type="entry name" value="GIY-YIG endonuclease"/>
    <property type="match status" value="1"/>
</dbReference>
<dbReference type="OrthoDB" id="9803913at2"/>
<evidence type="ECO:0000313" key="11">
    <source>
        <dbReference type="EMBL" id="PVE43603.1"/>
    </source>
</evidence>
<dbReference type="PANTHER" id="PTHR30562:SF10">
    <property type="entry name" value="EXCINUCLEASE CHO"/>
    <property type="match status" value="1"/>
</dbReference>
<reference evidence="11" key="1">
    <citation type="submission" date="2017-04" db="EMBL/GenBank/DDBJ databases">
        <title>Unexpected and diverse lifestyles within the genus Limnohabitans.</title>
        <authorList>
            <person name="Kasalicky V."/>
            <person name="Mehrshad M."/>
            <person name="Andrei S.-A."/>
            <person name="Salcher M."/>
            <person name="Kratochvilova H."/>
            <person name="Simek K."/>
            <person name="Ghai R."/>
        </authorList>
    </citation>
    <scope>NUCLEOTIDE SEQUENCE [LARGE SCALE GENOMIC DNA]</scope>
    <source>
        <strain evidence="11">II-D5</strain>
    </source>
</reference>
<name>A0A2T7UFX5_9BURK</name>
<keyword evidence="11" id="KW-0255">Endonuclease</keyword>
<evidence type="ECO:0000256" key="4">
    <source>
        <dbReference type="ARBA" id="ARBA00022881"/>
    </source>
</evidence>
<evidence type="ECO:0000256" key="9">
    <source>
        <dbReference type="ARBA" id="ARBA00042732"/>
    </source>
</evidence>
<accession>A0A2T7UFX5</accession>
<evidence type="ECO:0000313" key="12">
    <source>
        <dbReference type="Proteomes" id="UP000037507"/>
    </source>
</evidence>
<keyword evidence="4" id="KW-0267">Excision nuclease</keyword>
<evidence type="ECO:0000256" key="8">
    <source>
        <dbReference type="ARBA" id="ARBA00042138"/>
    </source>
</evidence>
<keyword evidence="3" id="KW-0378">Hydrolase</keyword>
<dbReference type="GO" id="GO:0016787">
    <property type="term" value="F:hydrolase activity"/>
    <property type="evidence" value="ECO:0007669"/>
    <property type="project" value="UniProtKB-KW"/>
</dbReference>
<keyword evidence="6" id="KW-0742">SOS response</keyword>
<dbReference type="InterPro" id="IPR035901">
    <property type="entry name" value="GIY-YIG_endonuc_sf"/>
</dbReference>
<keyword evidence="1" id="KW-0227">DNA damage</keyword>
<dbReference type="InterPro" id="IPR000305">
    <property type="entry name" value="GIY-YIG_endonuc"/>
</dbReference>
<evidence type="ECO:0000256" key="3">
    <source>
        <dbReference type="ARBA" id="ARBA00022801"/>
    </source>
</evidence>
<feature type="domain" description="GIY-YIG" evidence="10">
    <location>
        <begin position="32"/>
        <end position="107"/>
    </location>
</feature>
<organism evidence="11 12">
    <name type="scientific">Limnohabitans planktonicus II-D5</name>
    <dbReference type="NCBI Taxonomy" id="1293045"/>
    <lineage>
        <taxon>Bacteria</taxon>
        <taxon>Pseudomonadati</taxon>
        <taxon>Pseudomonadota</taxon>
        <taxon>Betaproteobacteria</taxon>
        <taxon>Burkholderiales</taxon>
        <taxon>Comamonadaceae</taxon>
        <taxon>Limnohabitans</taxon>
    </lineage>
</organism>
<dbReference type="CDD" id="cd10434">
    <property type="entry name" value="GIY-YIG_UvrC_Cho"/>
    <property type="match status" value="1"/>
</dbReference>
<keyword evidence="5" id="KW-0234">DNA repair</keyword>
<keyword evidence="12" id="KW-1185">Reference proteome</keyword>
<dbReference type="GO" id="GO:0006289">
    <property type="term" value="P:nucleotide-excision repair"/>
    <property type="evidence" value="ECO:0007669"/>
    <property type="project" value="InterPro"/>
</dbReference>
<dbReference type="STRING" id="1293045.H663_04250"/>
<keyword evidence="11" id="KW-0540">Nuclease</keyword>
<dbReference type="InterPro" id="IPR050066">
    <property type="entry name" value="UvrABC_protein_C"/>
</dbReference>
<evidence type="ECO:0000256" key="7">
    <source>
        <dbReference type="ARBA" id="ARBA00040756"/>
    </source>
</evidence>
<dbReference type="GO" id="GO:0004519">
    <property type="term" value="F:endonuclease activity"/>
    <property type="evidence" value="ECO:0007669"/>
    <property type="project" value="UniProtKB-KW"/>
</dbReference>
<proteinExistence type="predicted"/>
<comment type="caution">
    <text evidence="11">The sequence shown here is derived from an EMBL/GenBank/DDBJ whole genome shotgun (WGS) entry which is preliminary data.</text>
</comment>